<evidence type="ECO:0000313" key="3">
    <source>
        <dbReference type="Proteomes" id="UP000078561"/>
    </source>
</evidence>
<dbReference type="InterPro" id="IPR052895">
    <property type="entry name" value="HetReg/Transcr_Mod"/>
</dbReference>
<dbReference type="InParanoid" id="A0A168QZ47"/>
<sequence>MHIKEEKEEPFHIVLLDLQEAANKRIHCVQVPFERGHFDLPFIAISYRWGELDEQMFMTGVDYIAHVISFALKDLYKLCKMIMSEPRLKHMKYVWLDAICIDQLDEHRKKTTIYRMTDIYSQANYILAVPDLHYDHIVDDSARSKTSNTLRQHVAYLYYMIKGDLKNMHQFDKEWMDDLGIPQDISFRQGLSSESVEDLNDEIMELDVSGDGVDILATLGHTFEGLKITEKSQSCKLDSRELKFRHLLQQMHLQYKRYRYKKQIDKRWDELELSIDFLLSNIREWTNRTWVINEYHIAKSKGKIMYWFIQFSQDETPLTGLPFFDYDFKEENEPDYPSKKDHYPITVEMFQLGVRFKGDFADELVKRPFLEMILASRAAKPGDRFHAILPLSQYRHVLEHKSTVSSWNITDMASVRQKLLELMTIQDRLNLLYYCSFGMLAPILPSFVTVQGVSTGSGPRPDVVDMLNTTQSKHNFDLDGQHDKASVELDLSQRLPMLRLIPTCFYLHKLRKGDFHYYERWGRTHEMWAKLGLDPDHDPLVEVSLPLILYKPNGVPLKSAYDFTLDLQLVGSLKKNCWVVFRFDRTPNLSGIIFPREKWDPCHLYNDNRGFHVF</sequence>
<evidence type="ECO:0000313" key="2">
    <source>
        <dbReference type="EMBL" id="SAM05815.1"/>
    </source>
</evidence>
<gene>
    <name evidence="2" type="primary">ABSGL_11690.1 scaffold 12318</name>
</gene>
<accession>A0A168QZ47</accession>
<name>A0A168QZ47_ABSGL</name>
<organism evidence="2">
    <name type="scientific">Absidia glauca</name>
    <name type="common">Pin mould</name>
    <dbReference type="NCBI Taxonomy" id="4829"/>
    <lineage>
        <taxon>Eukaryota</taxon>
        <taxon>Fungi</taxon>
        <taxon>Fungi incertae sedis</taxon>
        <taxon>Mucoromycota</taxon>
        <taxon>Mucoromycotina</taxon>
        <taxon>Mucoromycetes</taxon>
        <taxon>Mucorales</taxon>
        <taxon>Cunninghamellaceae</taxon>
        <taxon>Absidia</taxon>
    </lineage>
</organism>
<dbReference type="AlphaFoldDB" id="A0A168QZ47"/>
<dbReference type="InterPro" id="IPR010730">
    <property type="entry name" value="HET"/>
</dbReference>
<dbReference type="Pfam" id="PF06985">
    <property type="entry name" value="HET"/>
    <property type="match status" value="1"/>
</dbReference>
<dbReference type="Proteomes" id="UP000078561">
    <property type="component" value="Unassembled WGS sequence"/>
</dbReference>
<feature type="domain" description="Heterokaryon incompatibility" evidence="1">
    <location>
        <begin position="42"/>
        <end position="129"/>
    </location>
</feature>
<dbReference type="OrthoDB" id="2290129at2759"/>
<dbReference type="PANTHER" id="PTHR24148:SF64">
    <property type="entry name" value="HETEROKARYON INCOMPATIBILITY DOMAIN-CONTAINING PROTEIN"/>
    <property type="match status" value="1"/>
</dbReference>
<keyword evidence="3" id="KW-1185">Reference proteome</keyword>
<dbReference type="PANTHER" id="PTHR24148">
    <property type="entry name" value="ANKYRIN REPEAT DOMAIN-CONTAINING PROTEIN 39 HOMOLOG-RELATED"/>
    <property type="match status" value="1"/>
</dbReference>
<protein>
    <recommendedName>
        <fullName evidence="1">Heterokaryon incompatibility domain-containing protein</fullName>
    </recommendedName>
</protein>
<proteinExistence type="predicted"/>
<reference evidence="2" key="1">
    <citation type="submission" date="2016-04" db="EMBL/GenBank/DDBJ databases">
        <authorList>
            <person name="Evans L.H."/>
            <person name="Alamgir A."/>
            <person name="Owens N."/>
            <person name="Weber N.D."/>
            <person name="Virtaneva K."/>
            <person name="Barbian K."/>
            <person name="Babar A."/>
            <person name="Rosenke K."/>
        </authorList>
    </citation>
    <scope>NUCLEOTIDE SEQUENCE [LARGE SCALE GENOMIC DNA]</scope>
    <source>
        <strain evidence="2">CBS 101.48</strain>
    </source>
</reference>
<evidence type="ECO:0000259" key="1">
    <source>
        <dbReference type="Pfam" id="PF06985"/>
    </source>
</evidence>
<dbReference type="EMBL" id="LT554473">
    <property type="protein sequence ID" value="SAM05815.1"/>
    <property type="molecule type" value="Genomic_DNA"/>
</dbReference>